<evidence type="ECO:0000256" key="1">
    <source>
        <dbReference type="SAM" id="Phobius"/>
    </source>
</evidence>
<reference evidence="2 3" key="1">
    <citation type="submission" date="2016-11" db="EMBL/GenBank/DDBJ databases">
        <authorList>
            <person name="Jaros S."/>
            <person name="Januszkiewicz K."/>
            <person name="Wedrychowicz H."/>
        </authorList>
    </citation>
    <scope>NUCLEOTIDE SEQUENCE [LARGE SCALE GENOMIC DNA]</scope>
    <source>
        <strain evidence="2 3">DSM 24574</strain>
    </source>
</reference>
<dbReference type="OrthoDB" id="9808870at2"/>
<feature type="transmembrane region" description="Helical" evidence="1">
    <location>
        <begin position="346"/>
        <end position="369"/>
    </location>
</feature>
<accession>A0A1M5SFN4</accession>
<keyword evidence="1" id="KW-0812">Transmembrane</keyword>
<feature type="transmembrane region" description="Helical" evidence="1">
    <location>
        <begin position="381"/>
        <end position="399"/>
    </location>
</feature>
<dbReference type="STRING" id="947013.SAMN04488109_3904"/>
<feature type="transmembrane region" description="Helical" evidence="1">
    <location>
        <begin position="229"/>
        <end position="246"/>
    </location>
</feature>
<dbReference type="InterPro" id="IPR032809">
    <property type="entry name" value="Put_HupE_UreJ"/>
</dbReference>
<proteinExistence type="predicted"/>
<dbReference type="Proteomes" id="UP000184212">
    <property type="component" value="Unassembled WGS sequence"/>
</dbReference>
<feature type="transmembrane region" description="Helical" evidence="1">
    <location>
        <begin position="258"/>
        <end position="281"/>
    </location>
</feature>
<keyword evidence="3" id="KW-1185">Reference proteome</keyword>
<organism evidence="2 3">
    <name type="scientific">Chryseolinea serpens</name>
    <dbReference type="NCBI Taxonomy" id="947013"/>
    <lineage>
        <taxon>Bacteria</taxon>
        <taxon>Pseudomonadati</taxon>
        <taxon>Bacteroidota</taxon>
        <taxon>Cytophagia</taxon>
        <taxon>Cytophagales</taxon>
        <taxon>Fulvivirgaceae</taxon>
        <taxon>Chryseolinea</taxon>
    </lineage>
</organism>
<dbReference type="AlphaFoldDB" id="A0A1M5SFN4"/>
<feature type="transmembrane region" description="Helical" evidence="1">
    <location>
        <begin position="293"/>
        <end position="311"/>
    </location>
</feature>
<evidence type="ECO:0000313" key="2">
    <source>
        <dbReference type="EMBL" id="SHH37240.1"/>
    </source>
</evidence>
<name>A0A1M5SFN4_9BACT</name>
<sequence>MEAHSYFSDRQRKNWRLLFWITIFAMSVLSPLSVHAHPSPNSILLLDVSSRQVVLEAHIPLPELALVLGDEIQKTPEVLTERFSSPLRAYLTEHIHAYVDKNHPWQVSIKQMRMDKGKYVDSNIPYWEVAVQFVLLPNPGEGTRSFTLQYDAVMHQVMNHVAFISIRSDWEAGIIHADTTKDVSVIGWNLSDNSIPPLDVNLDAGSWWKGIASMIMLGMQHIKEGTDHLLFLLTLLLSAPLTVKYHRWSNYGGLRYSVFNLLKVVTAFTIGHSLTLLVGALGWTRIPSQPVEVLIAFSILISAVHAFRPIFAGKEIYIAAGFGLIHGLAFASILTDLNLDTEQMAWSILGFNMGIELMQIFVIAMTMPWLIVLSRSAHYGIVRRGGAGFAIVASLAWIFERVSGTSTFISVIIEKFAGHAMYGIGLLAVISLVVHFLSRPKVNVV</sequence>
<evidence type="ECO:0000313" key="3">
    <source>
        <dbReference type="Proteomes" id="UP000184212"/>
    </source>
</evidence>
<feature type="transmembrane region" description="Helical" evidence="1">
    <location>
        <begin position="419"/>
        <end position="437"/>
    </location>
</feature>
<dbReference type="RefSeq" id="WP_073137118.1">
    <property type="nucleotide sequence ID" value="NZ_FQWQ01000002.1"/>
</dbReference>
<dbReference type="Pfam" id="PF13795">
    <property type="entry name" value="HupE_UreJ_2"/>
    <property type="match status" value="1"/>
</dbReference>
<feature type="transmembrane region" description="Helical" evidence="1">
    <location>
        <begin position="316"/>
        <end position="334"/>
    </location>
</feature>
<dbReference type="EMBL" id="FQWQ01000002">
    <property type="protein sequence ID" value="SHH37240.1"/>
    <property type="molecule type" value="Genomic_DNA"/>
</dbReference>
<keyword evidence="1" id="KW-1133">Transmembrane helix</keyword>
<protein>
    <submittedName>
        <fullName evidence="2">HupE / UreJ protein</fullName>
    </submittedName>
</protein>
<keyword evidence="1" id="KW-0472">Membrane</keyword>
<gene>
    <name evidence="2" type="ORF">SAMN04488109_3904</name>
</gene>